<dbReference type="AlphaFoldDB" id="A0A1M4WNL5"/>
<organism evidence="3 4">
    <name type="scientific">Lampropedia hyalina DSM 16112</name>
    <dbReference type="NCBI Taxonomy" id="1122156"/>
    <lineage>
        <taxon>Bacteria</taxon>
        <taxon>Pseudomonadati</taxon>
        <taxon>Pseudomonadota</taxon>
        <taxon>Betaproteobacteria</taxon>
        <taxon>Burkholderiales</taxon>
        <taxon>Comamonadaceae</taxon>
        <taxon>Lampropedia</taxon>
    </lineage>
</organism>
<protein>
    <recommendedName>
        <fullName evidence="2">Cyanobacterial TRADD-N associated 2 transmembrane domain-containing protein</fullName>
    </recommendedName>
</protein>
<evidence type="ECO:0000259" key="2">
    <source>
        <dbReference type="Pfam" id="PF20712"/>
    </source>
</evidence>
<dbReference type="OrthoDB" id="8394150at2"/>
<dbReference type="STRING" id="1122156.SAMN02745117_00907"/>
<keyword evidence="1" id="KW-0472">Membrane</keyword>
<feature type="transmembrane region" description="Helical" evidence="1">
    <location>
        <begin position="21"/>
        <end position="50"/>
    </location>
</feature>
<evidence type="ECO:0000256" key="1">
    <source>
        <dbReference type="SAM" id="Phobius"/>
    </source>
</evidence>
<keyword evidence="1" id="KW-1133">Transmembrane helix</keyword>
<dbReference type="Pfam" id="PF20712">
    <property type="entry name" value="CyanoTRADDas_TM"/>
    <property type="match status" value="1"/>
</dbReference>
<feature type="domain" description="Cyanobacterial TRADD-N associated 2 transmembrane" evidence="2">
    <location>
        <begin position="20"/>
        <end position="83"/>
    </location>
</feature>
<dbReference type="RefSeq" id="WP_073355130.1">
    <property type="nucleotide sequence ID" value="NZ_FQUZ01000007.1"/>
</dbReference>
<dbReference type="Proteomes" id="UP000184327">
    <property type="component" value="Unassembled WGS sequence"/>
</dbReference>
<feature type="transmembrane region" description="Helical" evidence="1">
    <location>
        <begin position="56"/>
        <end position="76"/>
    </location>
</feature>
<gene>
    <name evidence="3" type="ORF">SAMN02745117_00907</name>
</gene>
<name>A0A1M4WNL5_9BURK</name>
<evidence type="ECO:0000313" key="4">
    <source>
        <dbReference type="Proteomes" id="UP000184327"/>
    </source>
</evidence>
<proteinExistence type="predicted"/>
<sequence>MDQKAQEERLDSYYSLNRLHLQFSFWTSLAALIVGLVILVIGICLLFNGFNGISGQLVTIGGVLTQFIGAGFFYLYSKNLKQLNIFYDKLIRHQDTTYAMGLAVHQLPEDRRPDVLETVISMLLTRNEPKSEPMSPELAKIYADAMQARREGKV</sequence>
<reference evidence="3 4" key="1">
    <citation type="submission" date="2016-11" db="EMBL/GenBank/DDBJ databases">
        <authorList>
            <person name="Jaros S."/>
            <person name="Januszkiewicz K."/>
            <person name="Wedrychowicz H."/>
        </authorList>
    </citation>
    <scope>NUCLEOTIDE SEQUENCE [LARGE SCALE GENOMIC DNA]</scope>
    <source>
        <strain evidence="3 4">DSM 16112</strain>
    </source>
</reference>
<dbReference type="EMBL" id="FQUZ01000007">
    <property type="protein sequence ID" value="SHE82804.1"/>
    <property type="molecule type" value="Genomic_DNA"/>
</dbReference>
<evidence type="ECO:0000313" key="3">
    <source>
        <dbReference type="EMBL" id="SHE82804.1"/>
    </source>
</evidence>
<dbReference type="InterPro" id="IPR048567">
    <property type="entry name" value="CyanoTRADDas_TM"/>
</dbReference>
<keyword evidence="4" id="KW-1185">Reference proteome</keyword>
<keyword evidence="1" id="KW-0812">Transmembrane</keyword>
<accession>A0A1M4WNL5</accession>